<evidence type="ECO:0008006" key="5">
    <source>
        <dbReference type="Google" id="ProtNLM"/>
    </source>
</evidence>
<dbReference type="Proteomes" id="UP000596742">
    <property type="component" value="Unassembled WGS sequence"/>
</dbReference>
<reference evidence="3" key="1">
    <citation type="submission" date="2018-11" db="EMBL/GenBank/DDBJ databases">
        <authorList>
            <person name="Alioto T."/>
            <person name="Alioto T."/>
        </authorList>
    </citation>
    <scope>NUCLEOTIDE SEQUENCE</scope>
</reference>
<dbReference type="GO" id="GO:0006749">
    <property type="term" value="P:glutathione metabolic process"/>
    <property type="evidence" value="ECO:0007669"/>
    <property type="project" value="TreeGrafter"/>
</dbReference>
<feature type="domain" description="GST C-terminal" evidence="2">
    <location>
        <begin position="37"/>
        <end position="184"/>
    </location>
</feature>
<sequence length="220" mass="24375">MQQVPTLVINGQPISQSVAVLEYLEEAYPDPPLLPKYSLQRAKVREITETICSGIQPLQQKSVVLPKIGDEKKNEWGQFWINKGFVALEQLLNKTAGKYCLGDEVTMADLCLVPQVDNAISWRLSIQKFFEVFGSSSHLFFNGDTSNWEQLGLVLRYVVDGVPVERLLEFILAEETTGESLCNLVFQSLASNGLDIQLCRSQTMDGAGNMSGKNVGCAAR</sequence>
<dbReference type="PROSITE" id="PS50405">
    <property type="entry name" value="GST_CTER"/>
    <property type="match status" value="1"/>
</dbReference>
<dbReference type="SUPFAM" id="SSF52833">
    <property type="entry name" value="Thioredoxin-like"/>
    <property type="match status" value="1"/>
</dbReference>
<evidence type="ECO:0000259" key="1">
    <source>
        <dbReference type="PROSITE" id="PS50404"/>
    </source>
</evidence>
<dbReference type="InterPro" id="IPR010987">
    <property type="entry name" value="Glutathione-S-Trfase_C-like"/>
</dbReference>
<dbReference type="InterPro" id="IPR004045">
    <property type="entry name" value="Glutathione_S-Trfase_N"/>
</dbReference>
<dbReference type="PROSITE" id="PS50404">
    <property type="entry name" value="GST_NTER"/>
    <property type="match status" value="1"/>
</dbReference>
<dbReference type="GO" id="GO:0004364">
    <property type="term" value="F:glutathione transferase activity"/>
    <property type="evidence" value="ECO:0007669"/>
    <property type="project" value="TreeGrafter"/>
</dbReference>
<dbReference type="GO" id="GO:0006559">
    <property type="term" value="P:L-phenylalanine catabolic process"/>
    <property type="evidence" value="ECO:0007669"/>
    <property type="project" value="TreeGrafter"/>
</dbReference>
<dbReference type="InterPro" id="IPR036282">
    <property type="entry name" value="Glutathione-S-Trfase_C_sf"/>
</dbReference>
<dbReference type="PANTHER" id="PTHR42673">
    <property type="entry name" value="MALEYLACETOACETATE ISOMERASE"/>
    <property type="match status" value="1"/>
</dbReference>
<evidence type="ECO:0000313" key="4">
    <source>
        <dbReference type="Proteomes" id="UP000596742"/>
    </source>
</evidence>
<evidence type="ECO:0000313" key="3">
    <source>
        <dbReference type="EMBL" id="VDH96631.1"/>
    </source>
</evidence>
<protein>
    <recommendedName>
        <fullName evidence="5">Maleylacetoacetate isomerase</fullName>
    </recommendedName>
</protein>
<dbReference type="InterPro" id="IPR040079">
    <property type="entry name" value="Glutathione_S-Trfase"/>
</dbReference>
<dbReference type="EMBL" id="UYJE01000805">
    <property type="protein sequence ID" value="VDH96631.1"/>
    <property type="molecule type" value="Genomic_DNA"/>
</dbReference>
<accession>A0A8B6BVZ7</accession>
<dbReference type="InterPro" id="IPR036249">
    <property type="entry name" value="Thioredoxin-like_sf"/>
</dbReference>
<dbReference type="GO" id="GO:0016034">
    <property type="term" value="F:maleylacetoacetate isomerase activity"/>
    <property type="evidence" value="ECO:0007669"/>
    <property type="project" value="TreeGrafter"/>
</dbReference>
<dbReference type="Pfam" id="PF14497">
    <property type="entry name" value="GST_C_3"/>
    <property type="match status" value="1"/>
</dbReference>
<dbReference type="InterPro" id="IPR004046">
    <property type="entry name" value="GST_C"/>
</dbReference>
<keyword evidence="4" id="KW-1185">Reference proteome</keyword>
<dbReference type="Gene3D" id="1.20.1050.10">
    <property type="match status" value="1"/>
</dbReference>
<proteinExistence type="predicted"/>
<dbReference type="SFLD" id="SFLDS00019">
    <property type="entry name" value="Glutathione_Transferase_(cytos"/>
    <property type="match status" value="1"/>
</dbReference>
<dbReference type="AlphaFoldDB" id="A0A8B6BVZ7"/>
<dbReference type="Gene3D" id="3.40.30.10">
    <property type="entry name" value="Glutaredoxin"/>
    <property type="match status" value="1"/>
</dbReference>
<gene>
    <name evidence="3" type="ORF">MGAL_10B072172</name>
</gene>
<name>A0A8B6BVZ7_MYTGA</name>
<organism evidence="3 4">
    <name type="scientific">Mytilus galloprovincialis</name>
    <name type="common">Mediterranean mussel</name>
    <dbReference type="NCBI Taxonomy" id="29158"/>
    <lineage>
        <taxon>Eukaryota</taxon>
        <taxon>Metazoa</taxon>
        <taxon>Spiralia</taxon>
        <taxon>Lophotrochozoa</taxon>
        <taxon>Mollusca</taxon>
        <taxon>Bivalvia</taxon>
        <taxon>Autobranchia</taxon>
        <taxon>Pteriomorphia</taxon>
        <taxon>Mytilida</taxon>
        <taxon>Mytiloidea</taxon>
        <taxon>Mytilidae</taxon>
        <taxon>Mytilinae</taxon>
        <taxon>Mytilus</taxon>
    </lineage>
</organism>
<comment type="caution">
    <text evidence="3">The sequence shown here is derived from an EMBL/GenBank/DDBJ whole genome shotgun (WGS) entry which is preliminary data.</text>
</comment>
<evidence type="ECO:0000259" key="2">
    <source>
        <dbReference type="PROSITE" id="PS50405"/>
    </source>
</evidence>
<dbReference type="PANTHER" id="PTHR42673:SF4">
    <property type="entry name" value="MALEYLACETOACETATE ISOMERASE"/>
    <property type="match status" value="1"/>
</dbReference>
<feature type="domain" description="GST N-terminal" evidence="1">
    <location>
        <begin position="1"/>
        <end position="32"/>
    </location>
</feature>
<dbReference type="GO" id="GO:0005739">
    <property type="term" value="C:mitochondrion"/>
    <property type="evidence" value="ECO:0007669"/>
    <property type="project" value="TreeGrafter"/>
</dbReference>
<dbReference type="SUPFAM" id="SSF47616">
    <property type="entry name" value="GST C-terminal domain-like"/>
    <property type="match status" value="1"/>
</dbReference>